<evidence type="ECO:0000313" key="6">
    <source>
        <dbReference type="Proteomes" id="UP000008820"/>
    </source>
</evidence>
<dbReference type="PRINTS" id="PR00821">
    <property type="entry name" value="TAGLIPASE"/>
</dbReference>
<comment type="subcellular location">
    <subcellularLocation>
        <location evidence="1">Secreted</location>
    </subcellularLocation>
</comment>
<evidence type="ECO:0000313" key="5">
    <source>
        <dbReference type="EnsemblMetazoa" id="AAEL001096-PA"/>
    </source>
</evidence>
<dbReference type="PANTHER" id="PTHR11610:SF178">
    <property type="entry name" value="LIPASE MEMBER H-A-LIKE PROTEIN"/>
    <property type="match status" value="1"/>
</dbReference>
<dbReference type="AlphaFoldDB" id="A0A1S4EXW2"/>
<proteinExistence type="inferred from homology"/>
<dbReference type="VEuPathDB" id="VectorBase:AAEL001096"/>
<keyword evidence="6" id="KW-1185">Reference proteome</keyword>
<dbReference type="GO" id="GO:0005615">
    <property type="term" value="C:extracellular space"/>
    <property type="evidence" value="ECO:0007669"/>
    <property type="project" value="TreeGrafter"/>
</dbReference>
<dbReference type="GO" id="GO:0016042">
    <property type="term" value="P:lipid catabolic process"/>
    <property type="evidence" value="ECO:0007669"/>
    <property type="project" value="TreeGrafter"/>
</dbReference>
<dbReference type="Proteomes" id="UP000008820">
    <property type="component" value="Chromosome 2"/>
</dbReference>
<gene>
    <name evidence="5" type="primary">5568375</name>
</gene>
<comment type="similarity">
    <text evidence="2 4">Belongs to the AB hydrolase superfamily. Lipase family.</text>
</comment>
<dbReference type="InterPro" id="IPR000734">
    <property type="entry name" value="TAG_lipase"/>
</dbReference>
<dbReference type="FunCoup" id="A0A1S4EXW2">
    <property type="interactions" value="37"/>
</dbReference>
<dbReference type="EnsemblMetazoa" id="AAEL001096-RA">
    <property type="protein sequence ID" value="AAEL001096-PA"/>
    <property type="gene ID" value="AAEL001096"/>
</dbReference>
<dbReference type="InParanoid" id="A0A1S4EXW2"/>
<dbReference type="Gene3D" id="3.40.50.1820">
    <property type="entry name" value="alpha/beta hydrolase"/>
    <property type="match status" value="1"/>
</dbReference>
<protein>
    <submittedName>
        <fullName evidence="5">Uncharacterized protein</fullName>
    </submittedName>
</protein>
<evidence type="ECO:0000256" key="4">
    <source>
        <dbReference type="RuleBase" id="RU004262"/>
    </source>
</evidence>
<dbReference type="InterPro" id="IPR013818">
    <property type="entry name" value="Lipase"/>
</dbReference>
<evidence type="ECO:0000256" key="1">
    <source>
        <dbReference type="ARBA" id="ARBA00004613"/>
    </source>
</evidence>
<dbReference type="OrthoDB" id="199913at2759"/>
<sequence>MYYSKLFLLVALSSFGGVFGGLFDILSTTTDYNLAFAMDTLFGLVINTTEFWIKGNNTDPIEVNVKLMCGNRNTASLSRTVINDGNLKAKIDTSKPIVFITHGWVDNGNRFWIKELKDDYLKYFDTNVCVVDWGNLAIVGYMIAVKNTFDVGQYVAQFITYLSNQGIPLSKVTLVGHSLGAQISGHIGHNLGGQVGAIYGLDPAGPLFTMPFDVGTSKRLDKSDAKYVQTIVTSKCTTGVCAGDGHENFYPNGGWVPQVNCGIPLLSNAESPELISCSHSHSITLFRMALNPKNVFTGKACVDYFSYYALMCLFSSTTKMGVYSSRIGGNFHVKTSAFTPFT</sequence>
<evidence type="ECO:0000256" key="2">
    <source>
        <dbReference type="ARBA" id="ARBA00010701"/>
    </source>
</evidence>
<accession>A0A1S4EXW2</accession>
<reference evidence="5" key="2">
    <citation type="submission" date="2020-05" db="UniProtKB">
        <authorList>
            <consortium name="EnsemblMetazoa"/>
        </authorList>
    </citation>
    <scope>IDENTIFICATION</scope>
    <source>
        <strain evidence="5">LVP_AGWG</strain>
    </source>
</reference>
<dbReference type="InterPro" id="IPR029058">
    <property type="entry name" value="AB_hydrolase_fold"/>
</dbReference>
<reference evidence="5 6" key="1">
    <citation type="submission" date="2017-06" db="EMBL/GenBank/DDBJ databases">
        <title>Aedes aegypti genome working group (AGWG) sequencing and assembly.</title>
        <authorList>
            <consortium name="Aedes aegypti Genome Working Group (AGWG)"/>
            <person name="Matthews B.J."/>
        </authorList>
    </citation>
    <scope>NUCLEOTIDE SEQUENCE [LARGE SCALE GENOMIC DNA]</scope>
    <source>
        <strain evidence="5 6">LVP_AGWG</strain>
    </source>
</reference>
<organism evidence="5 6">
    <name type="scientific">Aedes aegypti</name>
    <name type="common">Yellowfever mosquito</name>
    <name type="synonym">Culex aegypti</name>
    <dbReference type="NCBI Taxonomy" id="7159"/>
    <lineage>
        <taxon>Eukaryota</taxon>
        <taxon>Metazoa</taxon>
        <taxon>Ecdysozoa</taxon>
        <taxon>Arthropoda</taxon>
        <taxon>Hexapoda</taxon>
        <taxon>Insecta</taxon>
        <taxon>Pterygota</taxon>
        <taxon>Neoptera</taxon>
        <taxon>Endopterygota</taxon>
        <taxon>Diptera</taxon>
        <taxon>Nematocera</taxon>
        <taxon>Culicoidea</taxon>
        <taxon>Culicidae</taxon>
        <taxon>Culicinae</taxon>
        <taxon>Aedini</taxon>
        <taxon>Aedes</taxon>
        <taxon>Stegomyia</taxon>
    </lineage>
</organism>
<dbReference type="SUPFAM" id="SSF53474">
    <property type="entry name" value="alpha/beta-Hydrolases"/>
    <property type="match status" value="1"/>
</dbReference>
<dbReference type="PANTHER" id="PTHR11610">
    <property type="entry name" value="LIPASE"/>
    <property type="match status" value="1"/>
</dbReference>
<dbReference type="GO" id="GO:0016298">
    <property type="term" value="F:lipase activity"/>
    <property type="evidence" value="ECO:0007669"/>
    <property type="project" value="InterPro"/>
</dbReference>
<dbReference type="Pfam" id="PF00151">
    <property type="entry name" value="Lipase"/>
    <property type="match status" value="1"/>
</dbReference>
<name>A0A1S4EXW2_AEDAE</name>
<evidence type="ECO:0000256" key="3">
    <source>
        <dbReference type="ARBA" id="ARBA00022525"/>
    </source>
</evidence>
<keyword evidence="3" id="KW-0964">Secreted</keyword>